<dbReference type="Pfam" id="PF00082">
    <property type="entry name" value="Peptidase_S8"/>
    <property type="match status" value="1"/>
</dbReference>
<keyword evidence="12" id="KW-1185">Reference proteome</keyword>
<dbReference type="GO" id="GO:0004252">
    <property type="term" value="F:serine-type endopeptidase activity"/>
    <property type="evidence" value="ECO:0007669"/>
    <property type="project" value="UniProtKB-UniRule"/>
</dbReference>
<evidence type="ECO:0000256" key="4">
    <source>
        <dbReference type="ARBA" id="ARBA00022801"/>
    </source>
</evidence>
<feature type="active site" description="Charge relay system" evidence="6 7">
    <location>
        <position position="472"/>
    </location>
</feature>
<evidence type="ECO:0000313" key="12">
    <source>
        <dbReference type="Proteomes" id="UP001443914"/>
    </source>
</evidence>
<dbReference type="GO" id="GO:0006508">
    <property type="term" value="P:proteolysis"/>
    <property type="evidence" value="ECO:0007669"/>
    <property type="project" value="UniProtKB-KW"/>
</dbReference>
<evidence type="ECO:0000313" key="11">
    <source>
        <dbReference type="EMBL" id="KAK9669797.1"/>
    </source>
</evidence>
<dbReference type="Gene3D" id="3.50.30.30">
    <property type="match status" value="1"/>
</dbReference>
<evidence type="ECO:0000256" key="6">
    <source>
        <dbReference type="PIRSR" id="PIRSR615500-1"/>
    </source>
</evidence>
<dbReference type="PROSITE" id="PS51892">
    <property type="entry name" value="SUBTILASE"/>
    <property type="match status" value="1"/>
</dbReference>
<feature type="active site" description="Charge relay system" evidence="6 7">
    <location>
        <position position="101"/>
    </location>
</feature>
<evidence type="ECO:0000259" key="10">
    <source>
        <dbReference type="Pfam" id="PF17766"/>
    </source>
</evidence>
<dbReference type="InterPro" id="IPR036852">
    <property type="entry name" value="Peptidase_S8/S53_dom_sf"/>
</dbReference>
<proteinExistence type="inferred from homology"/>
<gene>
    <name evidence="11" type="ORF">RND81_13G154800</name>
</gene>
<keyword evidence="3" id="KW-0732">Signal</keyword>
<organism evidence="11 12">
    <name type="scientific">Saponaria officinalis</name>
    <name type="common">Common soapwort</name>
    <name type="synonym">Lychnis saponaria</name>
    <dbReference type="NCBI Taxonomy" id="3572"/>
    <lineage>
        <taxon>Eukaryota</taxon>
        <taxon>Viridiplantae</taxon>
        <taxon>Streptophyta</taxon>
        <taxon>Embryophyta</taxon>
        <taxon>Tracheophyta</taxon>
        <taxon>Spermatophyta</taxon>
        <taxon>Magnoliopsida</taxon>
        <taxon>eudicotyledons</taxon>
        <taxon>Gunneridae</taxon>
        <taxon>Pentapetalae</taxon>
        <taxon>Caryophyllales</taxon>
        <taxon>Caryophyllaceae</taxon>
        <taxon>Caryophylleae</taxon>
        <taxon>Saponaria</taxon>
    </lineage>
</organism>
<protein>
    <submittedName>
        <fullName evidence="11">Uncharacterized protein</fullName>
    </submittedName>
</protein>
<feature type="active site" description="Charge relay system" evidence="6 7">
    <location>
        <position position="137"/>
    </location>
</feature>
<keyword evidence="5 7" id="KW-0720">Serine protease</keyword>
<feature type="region of interest" description="Disordered" evidence="8">
    <location>
        <begin position="679"/>
        <end position="724"/>
    </location>
</feature>
<dbReference type="Pfam" id="PF17766">
    <property type="entry name" value="fn3_6"/>
    <property type="match status" value="1"/>
</dbReference>
<sequence length="724" mass="81271">MGSRSTVLNINRGDVADDEHLMKLGEGLRKCTLEHDQGSNTSTTFQEIESYEGREKMCSIEDLTCHSMKFIGLPLPSDHIQGKDLENVLGLTEGVKVAVIDSAYESSVSPNEYDSFNNIPICQSVHNCKRETKLSSHGFLCASILAGKQRNANFYEFCQGTIRGVVPNAQLYIYAVGCTRTRCFRSPELLAKAINLAVKDEVRVISMSQGLTNVTFEDFDENWTEEIAKSTLEAYKKNILVCVPAGNQGPATESLLYGMPWCLNVGACTIGKNLVTSITIGTKGKVPSDVEILETRVDENFEEIRILDKVEGISMNIVESRFLLLRISNKLRKDREGILCASGDYITLKPVAKTQWTQLYTLNVPKWPTVTISRDNCRKLRDWFFKAGPIYLSISTSRYAEDKREIYVPEFSARGPSRFYPEIIMPDLVAPGCNILGSHSDNIPFASIMTKEGDSFEKKEVFGSQRIMTGTSLATPHIAGLFVALLSNRPEWSLAMAKSAAITTAWSFAENEIPGNEFMFGAGLMQLEQALNPVLVYDEGYNNFKSYFEETLGVDELNMPSFAASFTQSHEFCERRLKRALTNIDNIEVMFEAEIKFYHNSLDKDAILVVIPNVLTFKPGETKKFVVEVRLCPRPLGHISASLIWKETRTGHCVKSPIHLYHRSDFDRRLWYEKKKDELDETPVQEVQKQGIGRGKGKTITGEDTSKGKGKMSEEKTIGRKRAR</sequence>
<accession>A0AAW1H1C8</accession>
<evidence type="ECO:0000259" key="9">
    <source>
        <dbReference type="Pfam" id="PF00082"/>
    </source>
</evidence>
<evidence type="ECO:0000256" key="8">
    <source>
        <dbReference type="SAM" id="MobiDB-lite"/>
    </source>
</evidence>
<feature type="compositionally biased region" description="Basic and acidic residues" evidence="8">
    <location>
        <begin position="704"/>
        <end position="718"/>
    </location>
</feature>
<dbReference type="InterPro" id="IPR045051">
    <property type="entry name" value="SBT"/>
</dbReference>
<dbReference type="EMBL" id="JBDFQZ010000013">
    <property type="protein sequence ID" value="KAK9669797.1"/>
    <property type="molecule type" value="Genomic_DNA"/>
</dbReference>
<dbReference type="SUPFAM" id="SSF52743">
    <property type="entry name" value="Subtilisin-like"/>
    <property type="match status" value="1"/>
</dbReference>
<evidence type="ECO:0000256" key="7">
    <source>
        <dbReference type="PROSITE-ProRule" id="PRU01240"/>
    </source>
</evidence>
<dbReference type="InterPro" id="IPR000209">
    <property type="entry name" value="Peptidase_S8/S53_dom"/>
</dbReference>
<comment type="similarity">
    <text evidence="1 7">Belongs to the peptidase S8 family.</text>
</comment>
<dbReference type="PROSITE" id="PS00138">
    <property type="entry name" value="SUBTILASE_SER"/>
    <property type="match status" value="1"/>
</dbReference>
<evidence type="ECO:0000256" key="1">
    <source>
        <dbReference type="ARBA" id="ARBA00011073"/>
    </source>
</evidence>
<dbReference type="PANTHER" id="PTHR10795">
    <property type="entry name" value="PROPROTEIN CONVERTASE SUBTILISIN/KEXIN"/>
    <property type="match status" value="1"/>
</dbReference>
<name>A0AAW1H1C8_SAPOF</name>
<evidence type="ECO:0000256" key="5">
    <source>
        <dbReference type="ARBA" id="ARBA00022825"/>
    </source>
</evidence>
<dbReference type="Gene3D" id="2.60.40.2310">
    <property type="match status" value="1"/>
</dbReference>
<evidence type="ECO:0000256" key="2">
    <source>
        <dbReference type="ARBA" id="ARBA00022670"/>
    </source>
</evidence>
<keyword evidence="4 7" id="KW-0378">Hydrolase</keyword>
<comment type="caution">
    <text evidence="11">The sequence shown here is derived from an EMBL/GenBank/DDBJ whole genome shotgun (WGS) entry which is preliminary data.</text>
</comment>
<keyword evidence="2 7" id="KW-0645">Protease</keyword>
<feature type="domain" description="Subtilisin-like protease fibronectin type-III" evidence="10">
    <location>
        <begin position="556"/>
        <end position="658"/>
    </location>
</feature>
<dbReference type="InterPro" id="IPR015500">
    <property type="entry name" value="Peptidase_S8_subtilisin-rel"/>
</dbReference>
<evidence type="ECO:0000256" key="3">
    <source>
        <dbReference type="ARBA" id="ARBA00022729"/>
    </source>
</evidence>
<dbReference type="InterPro" id="IPR023828">
    <property type="entry name" value="Peptidase_S8_Ser-AS"/>
</dbReference>
<dbReference type="InterPro" id="IPR041469">
    <property type="entry name" value="Subtilisin-like_FN3"/>
</dbReference>
<dbReference type="PRINTS" id="PR00723">
    <property type="entry name" value="SUBTILISIN"/>
</dbReference>
<feature type="domain" description="Peptidase S8/S53" evidence="9">
    <location>
        <begin position="93"/>
        <end position="523"/>
    </location>
</feature>
<dbReference type="Gene3D" id="3.40.50.200">
    <property type="entry name" value="Peptidase S8/S53 domain"/>
    <property type="match status" value="1"/>
</dbReference>
<reference evidence="11" key="1">
    <citation type="submission" date="2024-03" db="EMBL/GenBank/DDBJ databases">
        <title>WGS assembly of Saponaria officinalis var. Norfolk2.</title>
        <authorList>
            <person name="Jenkins J."/>
            <person name="Shu S."/>
            <person name="Grimwood J."/>
            <person name="Barry K."/>
            <person name="Goodstein D."/>
            <person name="Schmutz J."/>
            <person name="Leebens-Mack J."/>
            <person name="Osbourn A."/>
        </authorList>
    </citation>
    <scope>NUCLEOTIDE SEQUENCE [LARGE SCALE GENOMIC DNA]</scope>
    <source>
        <strain evidence="11">JIC</strain>
    </source>
</reference>
<dbReference type="AlphaFoldDB" id="A0AAW1H1C8"/>
<dbReference type="Proteomes" id="UP001443914">
    <property type="component" value="Unassembled WGS sequence"/>
</dbReference>